<dbReference type="InterPro" id="IPR019933">
    <property type="entry name" value="DivIVA_domain"/>
</dbReference>
<reference evidence="1 2" key="1">
    <citation type="submission" date="2023-08" db="EMBL/GenBank/DDBJ databases">
        <title>Functional and genomic diversity of the sorghum phyllosphere microbiome.</title>
        <authorList>
            <person name="Shade A."/>
        </authorList>
    </citation>
    <scope>NUCLEOTIDE SEQUENCE [LARGE SCALE GENOMIC DNA]</scope>
    <source>
        <strain evidence="1 2">SORGH_AS_0919</strain>
    </source>
</reference>
<dbReference type="Proteomes" id="UP001260188">
    <property type="component" value="Unassembled WGS sequence"/>
</dbReference>
<gene>
    <name evidence="1" type="ORF">QE367_000499</name>
</gene>
<dbReference type="EMBL" id="JAVIZA010000001">
    <property type="protein sequence ID" value="MDR6166295.1"/>
    <property type="molecule type" value="Genomic_DNA"/>
</dbReference>
<protein>
    <submittedName>
        <fullName evidence="1">DivIVA domain-containing protein</fullName>
    </submittedName>
</protein>
<sequence length="189" mass="20892">MTSTESSLSASPFPEVHGRAKGYDRAAVDAFLRRAREAFESSDEDELDSAAIRATAFPLVRGGYAVAPVDAAIGRIEDAFAARERERALSRAGARAWVGRSRNLAQEILDRLSRPQRRRFDRVSVLSYGYRMDEVDLVADRIARYLESGEPLTVEQVRSVAFRMQRGGYREAQVDAVLDGVVSVILAIG</sequence>
<dbReference type="InterPro" id="IPR019932">
    <property type="entry name" value="CHP03543"/>
</dbReference>
<dbReference type="NCBIfam" id="TIGR03544">
    <property type="entry name" value="DivI1A_domain"/>
    <property type="match status" value="1"/>
</dbReference>
<proteinExistence type="predicted"/>
<comment type="caution">
    <text evidence="1">The sequence shown here is derived from an EMBL/GenBank/DDBJ whole genome shotgun (WGS) entry which is preliminary data.</text>
</comment>
<dbReference type="Gene3D" id="6.10.250.660">
    <property type="match status" value="1"/>
</dbReference>
<evidence type="ECO:0000313" key="1">
    <source>
        <dbReference type="EMBL" id="MDR6166295.1"/>
    </source>
</evidence>
<evidence type="ECO:0000313" key="2">
    <source>
        <dbReference type="Proteomes" id="UP001260188"/>
    </source>
</evidence>
<organism evidence="1 2">
    <name type="scientific">Microbacterium paludicola</name>
    <dbReference type="NCBI Taxonomy" id="300019"/>
    <lineage>
        <taxon>Bacteria</taxon>
        <taxon>Bacillati</taxon>
        <taxon>Actinomycetota</taxon>
        <taxon>Actinomycetes</taxon>
        <taxon>Micrococcales</taxon>
        <taxon>Microbacteriaceae</taxon>
        <taxon>Microbacterium</taxon>
    </lineage>
</organism>
<keyword evidence="2" id="KW-1185">Reference proteome</keyword>
<dbReference type="NCBIfam" id="TIGR03543">
    <property type="entry name" value="divI1A_rptt_fam"/>
    <property type="match status" value="1"/>
</dbReference>
<dbReference type="RefSeq" id="WP_023950941.1">
    <property type="nucleotide sequence ID" value="NZ_JAVIZA010000001.1"/>
</dbReference>
<accession>A0ABU1HXD6</accession>
<name>A0ABU1HXD6_9MICO</name>